<name>A0A2I0AS43_9ASPA</name>
<accession>A0A2I0AS43</accession>
<dbReference type="OrthoDB" id="1905229at2759"/>
<reference evidence="2 3" key="1">
    <citation type="journal article" date="2017" name="Nature">
        <title>The Apostasia genome and the evolution of orchids.</title>
        <authorList>
            <person name="Zhang G.Q."/>
            <person name="Liu K.W."/>
            <person name="Li Z."/>
            <person name="Lohaus R."/>
            <person name="Hsiao Y.Y."/>
            <person name="Niu S.C."/>
            <person name="Wang J.Y."/>
            <person name="Lin Y.C."/>
            <person name="Xu Q."/>
            <person name="Chen L.J."/>
            <person name="Yoshida K."/>
            <person name="Fujiwara S."/>
            <person name="Wang Z.W."/>
            <person name="Zhang Y.Q."/>
            <person name="Mitsuda N."/>
            <person name="Wang M."/>
            <person name="Liu G.H."/>
            <person name="Pecoraro L."/>
            <person name="Huang H.X."/>
            <person name="Xiao X.J."/>
            <person name="Lin M."/>
            <person name="Wu X.Y."/>
            <person name="Wu W.L."/>
            <person name="Chen Y.Y."/>
            <person name="Chang S.B."/>
            <person name="Sakamoto S."/>
            <person name="Ohme-Takagi M."/>
            <person name="Yagi M."/>
            <person name="Zeng S.J."/>
            <person name="Shen C.Y."/>
            <person name="Yeh C.M."/>
            <person name="Luo Y.B."/>
            <person name="Tsai W.C."/>
            <person name="Van de Peer Y."/>
            <person name="Liu Z.J."/>
        </authorList>
    </citation>
    <scope>NUCLEOTIDE SEQUENCE [LARGE SCALE GENOMIC DNA]</scope>
    <source>
        <strain evidence="3">cv. Shenzhen</strain>
        <tissue evidence="2">Stem</tissue>
    </source>
</reference>
<evidence type="ECO:0000313" key="3">
    <source>
        <dbReference type="Proteomes" id="UP000236161"/>
    </source>
</evidence>
<dbReference type="EMBL" id="KZ451953">
    <property type="protein sequence ID" value="PKA58368.1"/>
    <property type="molecule type" value="Genomic_DNA"/>
</dbReference>
<evidence type="ECO:0000313" key="2">
    <source>
        <dbReference type="EMBL" id="PKA58368.1"/>
    </source>
</evidence>
<feature type="compositionally biased region" description="Basic and acidic residues" evidence="1">
    <location>
        <begin position="202"/>
        <end position="217"/>
    </location>
</feature>
<sequence length="221" mass="24712">MITRLIGYRSKMSTRLAVSLRKENLQIADGLPGKGVAEKKFEMGKVANVRGKGRKALAELSTNMRRASGESNGLTLKRKKAENDKRDVTWDASLTDEEVRQCKEWAKDGIELMGRSSWTTEDENLELQRLKERMPSWCGGISHLESPMTIGWDEKVPRAFHGLYSPPSSTGKFSPVFTVEELEDPFAEGCELPELEGGHGVAELKKGEDDNNTKDVNCHRC</sequence>
<protein>
    <submittedName>
        <fullName evidence="2">Uncharacterized protein</fullName>
    </submittedName>
</protein>
<feature type="region of interest" description="Disordered" evidence="1">
    <location>
        <begin position="198"/>
        <end position="217"/>
    </location>
</feature>
<organism evidence="2 3">
    <name type="scientific">Apostasia shenzhenica</name>
    <dbReference type="NCBI Taxonomy" id="1088818"/>
    <lineage>
        <taxon>Eukaryota</taxon>
        <taxon>Viridiplantae</taxon>
        <taxon>Streptophyta</taxon>
        <taxon>Embryophyta</taxon>
        <taxon>Tracheophyta</taxon>
        <taxon>Spermatophyta</taxon>
        <taxon>Magnoliopsida</taxon>
        <taxon>Liliopsida</taxon>
        <taxon>Asparagales</taxon>
        <taxon>Orchidaceae</taxon>
        <taxon>Apostasioideae</taxon>
        <taxon>Apostasia</taxon>
    </lineage>
</organism>
<proteinExistence type="predicted"/>
<gene>
    <name evidence="2" type="ORF">AXF42_Ash013874</name>
</gene>
<evidence type="ECO:0000256" key="1">
    <source>
        <dbReference type="SAM" id="MobiDB-lite"/>
    </source>
</evidence>
<dbReference type="AlphaFoldDB" id="A0A2I0AS43"/>
<keyword evidence="3" id="KW-1185">Reference proteome</keyword>
<dbReference type="Proteomes" id="UP000236161">
    <property type="component" value="Unassembled WGS sequence"/>
</dbReference>